<evidence type="ECO:0000256" key="1">
    <source>
        <dbReference type="SAM" id="MobiDB-lite"/>
    </source>
</evidence>
<dbReference type="Proteomes" id="UP000410492">
    <property type="component" value="Unassembled WGS sequence"/>
</dbReference>
<dbReference type="AlphaFoldDB" id="A0A653D4Y7"/>
<evidence type="ECO:0000313" key="2">
    <source>
        <dbReference type="EMBL" id="VEN55220.1"/>
    </source>
</evidence>
<organism evidence="2 3">
    <name type="scientific">Callosobruchus maculatus</name>
    <name type="common">Southern cowpea weevil</name>
    <name type="synonym">Pulse bruchid</name>
    <dbReference type="NCBI Taxonomy" id="64391"/>
    <lineage>
        <taxon>Eukaryota</taxon>
        <taxon>Metazoa</taxon>
        <taxon>Ecdysozoa</taxon>
        <taxon>Arthropoda</taxon>
        <taxon>Hexapoda</taxon>
        <taxon>Insecta</taxon>
        <taxon>Pterygota</taxon>
        <taxon>Neoptera</taxon>
        <taxon>Endopterygota</taxon>
        <taxon>Coleoptera</taxon>
        <taxon>Polyphaga</taxon>
        <taxon>Cucujiformia</taxon>
        <taxon>Chrysomeloidea</taxon>
        <taxon>Chrysomelidae</taxon>
        <taxon>Bruchinae</taxon>
        <taxon>Bruchini</taxon>
        <taxon>Callosobruchus</taxon>
    </lineage>
</organism>
<evidence type="ECO:0000313" key="3">
    <source>
        <dbReference type="Proteomes" id="UP000410492"/>
    </source>
</evidence>
<reference evidence="2 3" key="1">
    <citation type="submission" date="2019-01" db="EMBL/GenBank/DDBJ databases">
        <authorList>
            <person name="Sayadi A."/>
        </authorList>
    </citation>
    <scope>NUCLEOTIDE SEQUENCE [LARGE SCALE GENOMIC DNA]</scope>
</reference>
<keyword evidence="3" id="KW-1185">Reference proteome</keyword>
<name>A0A653D4Y7_CALMS</name>
<feature type="compositionally biased region" description="Basic residues" evidence="1">
    <location>
        <begin position="56"/>
        <end position="66"/>
    </location>
</feature>
<proteinExistence type="predicted"/>
<dbReference type="EMBL" id="CAACVG010010186">
    <property type="protein sequence ID" value="VEN55220.1"/>
    <property type="molecule type" value="Genomic_DNA"/>
</dbReference>
<feature type="region of interest" description="Disordered" evidence="1">
    <location>
        <begin position="28"/>
        <end position="66"/>
    </location>
</feature>
<protein>
    <submittedName>
        <fullName evidence="2">Uncharacterized protein</fullName>
    </submittedName>
</protein>
<accession>A0A653D4Y7</accession>
<sequence length="66" mass="7769">MTVTTTLTTHSLTVSQKMKIHRLMNKFHRLKGKKPDSPKRIPPSRRRQRNDACYSRTKRKMGGYLV</sequence>
<gene>
    <name evidence="2" type="ORF">CALMAC_LOCUS14456</name>
</gene>